<evidence type="ECO:0000259" key="5">
    <source>
        <dbReference type="Pfam" id="PF05726"/>
    </source>
</evidence>
<evidence type="ECO:0000256" key="1">
    <source>
        <dbReference type="ARBA" id="ARBA00008416"/>
    </source>
</evidence>
<feature type="domain" description="Pirin N-terminal" evidence="4">
    <location>
        <begin position="20"/>
        <end position="120"/>
    </location>
</feature>
<evidence type="ECO:0000259" key="4">
    <source>
        <dbReference type="Pfam" id="PF02678"/>
    </source>
</evidence>
<dbReference type="InterPro" id="IPR014710">
    <property type="entry name" value="RmlC-like_jellyroll"/>
</dbReference>
<comment type="caution">
    <text evidence="6">The sequence shown here is derived from an EMBL/GenBank/DDBJ whole genome shotgun (WGS) entry which is preliminary data.</text>
</comment>
<dbReference type="Pfam" id="PF05726">
    <property type="entry name" value="Pirin_C"/>
    <property type="match status" value="1"/>
</dbReference>
<dbReference type="CDD" id="cd02909">
    <property type="entry name" value="cupin_pirin_N"/>
    <property type="match status" value="1"/>
</dbReference>
<dbReference type="CDD" id="cd02247">
    <property type="entry name" value="cupin_pirin_C"/>
    <property type="match status" value="1"/>
</dbReference>
<feature type="compositionally biased region" description="Gly residues" evidence="3">
    <location>
        <begin position="255"/>
        <end position="267"/>
    </location>
</feature>
<name>A0ABS0IZH5_9BACT</name>
<protein>
    <submittedName>
        <fullName evidence="6">Pirin family protein</fullName>
    </submittedName>
</protein>
<dbReference type="Proteomes" id="UP001194469">
    <property type="component" value="Unassembled WGS sequence"/>
</dbReference>
<sequence length="330" mass="34756">MPRNVELVLHGEPVTEGAGVRLRRMFGYYEAPMFDPFLLLDDFRSDRPEDFIKGFPWHPHRGIETITYILRGDVEHGDSMGNKGVISSGDVQWMTAGSGIIHQEMPKGDAHGAMHGFQLWANLPASHKMMEPRYRSITAAEIPVAQLPQGVTAKVIAGTAHGAAGPVTGPAADIVTDPGYLDLTIPAGVTHAHPVPHGHTAIAYVIDGTGVIIGTGGERAGATVGDGAGETAVANRTLVLFGRPEGASPAQDGNEPGGGDADPGDGGDSVVVRAGQDGLRLLLFTGRPLGEPVAWRGPIVMNTDAELETAFREVRAGTFIRHPTPAGLDR</sequence>
<proteinExistence type="inferred from homology"/>
<evidence type="ECO:0000256" key="3">
    <source>
        <dbReference type="SAM" id="MobiDB-lite"/>
    </source>
</evidence>
<evidence type="ECO:0000313" key="7">
    <source>
        <dbReference type="Proteomes" id="UP001194469"/>
    </source>
</evidence>
<dbReference type="PIRSF" id="PIRSF006232">
    <property type="entry name" value="Pirin"/>
    <property type="match status" value="1"/>
</dbReference>
<comment type="similarity">
    <text evidence="1 2">Belongs to the pirin family.</text>
</comment>
<dbReference type="InterPro" id="IPR008778">
    <property type="entry name" value="Pirin_C_dom"/>
</dbReference>
<dbReference type="RefSeq" id="WP_196607860.1">
    <property type="nucleotide sequence ID" value="NZ_VRYY01000012.1"/>
</dbReference>
<dbReference type="PANTHER" id="PTHR13903:SF8">
    <property type="entry name" value="PIRIN"/>
    <property type="match status" value="1"/>
</dbReference>
<dbReference type="PANTHER" id="PTHR13903">
    <property type="entry name" value="PIRIN-RELATED"/>
    <property type="match status" value="1"/>
</dbReference>
<dbReference type="Gene3D" id="2.60.120.10">
    <property type="entry name" value="Jelly Rolls"/>
    <property type="match status" value="2"/>
</dbReference>
<keyword evidence="7" id="KW-1185">Reference proteome</keyword>
<organism evidence="6 7">
    <name type="scientific">Nitratidesulfovibrio oxamicus</name>
    <dbReference type="NCBI Taxonomy" id="32016"/>
    <lineage>
        <taxon>Bacteria</taxon>
        <taxon>Pseudomonadati</taxon>
        <taxon>Thermodesulfobacteriota</taxon>
        <taxon>Desulfovibrionia</taxon>
        <taxon>Desulfovibrionales</taxon>
        <taxon>Desulfovibrionaceae</taxon>
        <taxon>Nitratidesulfovibrio</taxon>
    </lineage>
</organism>
<feature type="region of interest" description="Disordered" evidence="3">
    <location>
        <begin position="243"/>
        <end position="271"/>
    </location>
</feature>
<gene>
    <name evidence="6" type="ORF">FVW20_00665</name>
</gene>
<dbReference type="Pfam" id="PF02678">
    <property type="entry name" value="Pirin"/>
    <property type="match status" value="1"/>
</dbReference>
<dbReference type="InterPro" id="IPR003829">
    <property type="entry name" value="Pirin_N_dom"/>
</dbReference>
<dbReference type="SUPFAM" id="SSF51182">
    <property type="entry name" value="RmlC-like cupins"/>
    <property type="match status" value="1"/>
</dbReference>
<dbReference type="EMBL" id="VRYY01000012">
    <property type="protein sequence ID" value="MBG3875575.1"/>
    <property type="molecule type" value="Genomic_DNA"/>
</dbReference>
<dbReference type="InterPro" id="IPR011051">
    <property type="entry name" value="RmlC_Cupin_sf"/>
</dbReference>
<feature type="domain" description="Pirin C-terminal" evidence="5">
    <location>
        <begin position="266"/>
        <end position="319"/>
    </location>
</feature>
<dbReference type="InterPro" id="IPR012093">
    <property type="entry name" value="Pirin"/>
</dbReference>
<reference evidence="6 7" key="1">
    <citation type="submission" date="2019-08" db="EMBL/GenBank/DDBJ databases">
        <authorList>
            <person name="Luo N."/>
        </authorList>
    </citation>
    <scope>NUCLEOTIDE SEQUENCE [LARGE SCALE GENOMIC DNA]</scope>
    <source>
        <strain evidence="6 7">NCIMB 9442</strain>
    </source>
</reference>
<evidence type="ECO:0000313" key="6">
    <source>
        <dbReference type="EMBL" id="MBG3875575.1"/>
    </source>
</evidence>
<accession>A0ABS0IZH5</accession>
<evidence type="ECO:0000256" key="2">
    <source>
        <dbReference type="RuleBase" id="RU003457"/>
    </source>
</evidence>